<protein>
    <recommendedName>
        <fullName evidence="1">DUF732 domain-containing protein</fullName>
    </recommendedName>
</protein>
<reference evidence="2 3" key="1">
    <citation type="submission" date="2015-10" db="EMBL/GenBank/DDBJ databases">
        <title>Mycobacterium gordonae draft genome assembly.</title>
        <authorList>
            <person name="Ustinova V."/>
            <person name="Smirnova T."/>
            <person name="Blagodatskikh K."/>
            <person name="Varlamov D."/>
            <person name="Larionova E."/>
            <person name="Chernousova L."/>
        </authorList>
    </citation>
    <scope>NUCLEOTIDE SEQUENCE [LARGE SCALE GENOMIC DNA]</scope>
    <source>
        <strain evidence="2 3">CTRI 14-8773</strain>
    </source>
</reference>
<evidence type="ECO:0000313" key="2">
    <source>
        <dbReference type="EMBL" id="KQH75667.1"/>
    </source>
</evidence>
<feature type="domain" description="DUF732" evidence="1">
    <location>
        <begin position="5"/>
        <end position="76"/>
    </location>
</feature>
<dbReference type="Proteomes" id="UP000051677">
    <property type="component" value="Unassembled WGS sequence"/>
</dbReference>
<dbReference type="STRING" id="1778.A9W97_31195"/>
<dbReference type="AlphaFoldDB" id="A0A0Q2RJQ9"/>
<dbReference type="Pfam" id="PF05305">
    <property type="entry name" value="DUF732"/>
    <property type="match status" value="1"/>
</dbReference>
<evidence type="ECO:0000313" key="3">
    <source>
        <dbReference type="Proteomes" id="UP000051677"/>
    </source>
</evidence>
<sequence>MVVRDQTFVNQLSNIPGLTATDPATAAATGRAICKSLKNGGTRNESVQASVNGNSGFTPAQAAAGVNAAIGVYCPQYPH</sequence>
<accession>A0A0Q2RJQ9</accession>
<dbReference type="EMBL" id="LKTM01000372">
    <property type="protein sequence ID" value="KQH75667.1"/>
    <property type="molecule type" value="Genomic_DNA"/>
</dbReference>
<comment type="caution">
    <text evidence="2">The sequence shown here is derived from an EMBL/GenBank/DDBJ whole genome shotgun (WGS) entry which is preliminary data.</text>
</comment>
<proteinExistence type="predicted"/>
<dbReference type="InterPro" id="IPR007969">
    <property type="entry name" value="DUF732"/>
</dbReference>
<evidence type="ECO:0000259" key="1">
    <source>
        <dbReference type="Pfam" id="PF05305"/>
    </source>
</evidence>
<gene>
    <name evidence="2" type="ORF">AO501_25720</name>
</gene>
<organism evidence="2 3">
    <name type="scientific">Mycobacterium gordonae</name>
    <dbReference type="NCBI Taxonomy" id="1778"/>
    <lineage>
        <taxon>Bacteria</taxon>
        <taxon>Bacillati</taxon>
        <taxon>Actinomycetota</taxon>
        <taxon>Actinomycetes</taxon>
        <taxon>Mycobacteriales</taxon>
        <taxon>Mycobacteriaceae</taxon>
        <taxon>Mycobacterium</taxon>
    </lineage>
</organism>
<name>A0A0Q2RJQ9_MYCGO</name>